<evidence type="ECO:0000313" key="4">
    <source>
        <dbReference type="Proteomes" id="UP001516400"/>
    </source>
</evidence>
<feature type="compositionally biased region" description="Polar residues" evidence="1">
    <location>
        <begin position="438"/>
        <end position="459"/>
    </location>
</feature>
<evidence type="ECO:0000256" key="1">
    <source>
        <dbReference type="SAM" id="MobiDB-lite"/>
    </source>
</evidence>
<comment type="caution">
    <text evidence="3">The sequence shown here is derived from an EMBL/GenBank/DDBJ whole genome shotgun (WGS) entry which is preliminary data.</text>
</comment>
<dbReference type="PANTHER" id="PTHR35578">
    <property type="entry name" value="PROLINE-RICH TRANSMEMBRANE PROTEIN 4-RELATED"/>
    <property type="match status" value="1"/>
</dbReference>
<accession>A0ABD2MZ55</accession>
<feature type="compositionally biased region" description="Basic and acidic residues" evidence="1">
    <location>
        <begin position="23"/>
        <end position="38"/>
    </location>
</feature>
<protein>
    <submittedName>
        <fullName evidence="3">Uncharacterized protein</fullName>
    </submittedName>
</protein>
<feature type="transmembrane region" description="Helical" evidence="2">
    <location>
        <begin position="119"/>
        <end position="139"/>
    </location>
</feature>
<name>A0ABD2MZ55_9CUCU</name>
<feature type="non-terminal residue" evidence="3">
    <location>
        <position position="504"/>
    </location>
</feature>
<proteinExistence type="predicted"/>
<keyword evidence="2" id="KW-0472">Membrane</keyword>
<evidence type="ECO:0000256" key="2">
    <source>
        <dbReference type="SAM" id="Phobius"/>
    </source>
</evidence>
<feature type="compositionally biased region" description="Basic and acidic residues" evidence="1">
    <location>
        <begin position="390"/>
        <end position="413"/>
    </location>
</feature>
<reference evidence="3 4" key="1">
    <citation type="journal article" date="2021" name="BMC Biol.">
        <title>Horizontally acquired antibacterial genes associated with adaptive radiation of ladybird beetles.</title>
        <authorList>
            <person name="Li H.S."/>
            <person name="Tang X.F."/>
            <person name="Huang Y.H."/>
            <person name="Xu Z.Y."/>
            <person name="Chen M.L."/>
            <person name="Du X.Y."/>
            <person name="Qiu B.Y."/>
            <person name="Chen P.T."/>
            <person name="Zhang W."/>
            <person name="Slipinski A."/>
            <person name="Escalona H.E."/>
            <person name="Waterhouse R.M."/>
            <person name="Zwick A."/>
            <person name="Pang H."/>
        </authorList>
    </citation>
    <scope>NUCLEOTIDE SEQUENCE [LARGE SCALE GENOMIC DNA]</scope>
    <source>
        <strain evidence="3">SYSU2018</strain>
    </source>
</reference>
<dbReference type="EMBL" id="JABFTP020000042">
    <property type="protein sequence ID" value="KAL3271490.1"/>
    <property type="molecule type" value="Genomic_DNA"/>
</dbReference>
<dbReference type="AlphaFoldDB" id="A0ABD2MZ55"/>
<gene>
    <name evidence="3" type="ORF">HHI36_021973</name>
</gene>
<sequence>MCQFTNDHSPIDLDSTNGPSFLPDKHDVGDVTEQRSKPDMTGNVEETPWKSRSRLYNVKFPSDYSSGCCFVVRDDTWNDVTLSATTESGCVDSKIICDYKIIDWKDCRVISKINRSTTLSFYMFVMIFTCLYINCSSILRRMQLEKRTKVLTVIYLLISWSNHAQGYANEFDKSEQLVDNVNLDQIAAVFNKVAYGSTTKRSIPETAYPVTTLATPLLTTYRYTDGYDEWLSVDTKRGPEKDVPRGNPNFEPDFAESEAGYGSDLEKDHVLPTSAPAADILKNNNNKHYNNPNRYNNDRLKPDFIPNNAEQVTENIYKTTTTYNIQRNVRPTKSMYSKEIPSYVPPQRDFFTPPLPPKFQSPFQDKPTLRGTNNDFVHRRPIPPPSLMPNKDRIPFRPDLPKVNMERVPEKPNVEQPKSYSNTNPLPSENRTEKKKTLNTPSQNVRISENFGGNNRNINESNFEYDKGYLPAITRILSGPNGRNDDFPDLLLQSVSATPNVQKT</sequence>
<feature type="compositionally biased region" description="Low complexity" evidence="1">
    <location>
        <begin position="282"/>
        <end position="295"/>
    </location>
</feature>
<dbReference type="PANTHER" id="PTHR35578:SF6">
    <property type="entry name" value="PROLINE-RICH TRANSMEMBRANE PROTEIN 4"/>
    <property type="match status" value="1"/>
</dbReference>
<feature type="compositionally biased region" description="Polar residues" evidence="1">
    <location>
        <begin position="416"/>
        <end position="429"/>
    </location>
</feature>
<feature type="region of interest" description="Disordered" evidence="1">
    <location>
        <begin position="361"/>
        <end position="459"/>
    </location>
</feature>
<dbReference type="InterPro" id="IPR052836">
    <property type="entry name" value="PRRT_domain-containing"/>
</dbReference>
<feature type="compositionally biased region" description="Polar residues" evidence="1">
    <location>
        <begin position="1"/>
        <end position="19"/>
    </location>
</feature>
<feature type="compositionally biased region" description="Basic and acidic residues" evidence="1">
    <location>
        <begin position="235"/>
        <end position="244"/>
    </location>
</feature>
<keyword evidence="2" id="KW-1133">Transmembrane helix</keyword>
<feature type="region of interest" description="Disordered" evidence="1">
    <location>
        <begin position="235"/>
        <end position="301"/>
    </location>
</feature>
<organism evidence="3 4">
    <name type="scientific">Cryptolaemus montrouzieri</name>
    <dbReference type="NCBI Taxonomy" id="559131"/>
    <lineage>
        <taxon>Eukaryota</taxon>
        <taxon>Metazoa</taxon>
        <taxon>Ecdysozoa</taxon>
        <taxon>Arthropoda</taxon>
        <taxon>Hexapoda</taxon>
        <taxon>Insecta</taxon>
        <taxon>Pterygota</taxon>
        <taxon>Neoptera</taxon>
        <taxon>Endopterygota</taxon>
        <taxon>Coleoptera</taxon>
        <taxon>Polyphaga</taxon>
        <taxon>Cucujiformia</taxon>
        <taxon>Coccinelloidea</taxon>
        <taxon>Coccinellidae</taxon>
        <taxon>Scymninae</taxon>
        <taxon>Scymnini</taxon>
        <taxon>Cryptolaemus</taxon>
    </lineage>
</organism>
<keyword evidence="2" id="KW-0812">Transmembrane</keyword>
<dbReference type="Proteomes" id="UP001516400">
    <property type="component" value="Unassembled WGS sequence"/>
</dbReference>
<keyword evidence="4" id="KW-1185">Reference proteome</keyword>
<feature type="region of interest" description="Disordered" evidence="1">
    <location>
        <begin position="1"/>
        <end position="46"/>
    </location>
</feature>
<evidence type="ECO:0000313" key="3">
    <source>
        <dbReference type="EMBL" id="KAL3271490.1"/>
    </source>
</evidence>